<dbReference type="Pfam" id="PF00230">
    <property type="entry name" value="MIP"/>
    <property type="match status" value="1"/>
</dbReference>
<evidence type="ECO:0000256" key="2">
    <source>
        <dbReference type="ARBA" id="ARBA00006175"/>
    </source>
</evidence>
<dbReference type="InterPro" id="IPR000425">
    <property type="entry name" value="MIP"/>
</dbReference>
<evidence type="ECO:0000313" key="9">
    <source>
        <dbReference type="EMBL" id="XBS55492.1"/>
    </source>
</evidence>
<evidence type="ECO:0000256" key="7">
    <source>
        <dbReference type="RuleBase" id="RU000477"/>
    </source>
</evidence>
<comment type="subcellular location">
    <subcellularLocation>
        <location evidence="1">Membrane</location>
        <topology evidence="1">Multi-pass membrane protein</topology>
    </subcellularLocation>
</comment>
<protein>
    <submittedName>
        <fullName evidence="9">MIP/aquaporin family protein</fullName>
    </submittedName>
</protein>
<feature type="transmembrane region" description="Helical" evidence="8">
    <location>
        <begin position="39"/>
        <end position="62"/>
    </location>
</feature>
<evidence type="ECO:0000256" key="3">
    <source>
        <dbReference type="ARBA" id="ARBA00022448"/>
    </source>
</evidence>
<feature type="transmembrane region" description="Helical" evidence="8">
    <location>
        <begin position="210"/>
        <end position="234"/>
    </location>
</feature>
<dbReference type="InterPro" id="IPR022357">
    <property type="entry name" value="MIP_CS"/>
</dbReference>
<keyword evidence="5 8" id="KW-1133">Transmembrane helix</keyword>
<feature type="transmembrane region" description="Helical" evidence="8">
    <location>
        <begin position="82"/>
        <end position="104"/>
    </location>
</feature>
<sequence>MLAYIAEFIGTFLLILLGDGVVANVTLNKSGMKGAGSIQITFAWGLAVMLPAFIFGGASGAHFNPALTIALAVDGSLAWNLVPGYVIAQFAGAFLGGCLVYLLFKDQFDATDSAATKLGVFSTGPAVPNTGRNILSEAVGTFVLVFAIKGLSQAGAVPAGVSNLLVFGIIVSIGMSLGGLTGYAINPARDLGPRLAHAVLPIKDKGDSNWGYAPVVIIGPIIGAIAAVLLYGAIPWQ</sequence>
<name>A0AAU7PT10_9FIRM</name>
<dbReference type="Gene3D" id="1.20.1080.10">
    <property type="entry name" value="Glycerol uptake facilitator protein"/>
    <property type="match status" value="1"/>
</dbReference>
<dbReference type="InterPro" id="IPR023271">
    <property type="entry name" value="Aquaporin-like"/>
</dbReference>
<proteinExistence type="inferred from homology"/>
<keyword evidence="3 7" id="KW-0813">Transport</keyword>
<reference evidence="9" key="1">
    <citation type="submission" date="2024-06" db="EMBL/GenBank/DDBJ databases">
        <title>Lacrimispora cavernae sp. nov., a novel anaerobe isolated from bat guano pile inside a cave.</title>
        <authorList>
            <person name="Miller S.L."/>
            <person name="Lu N."/>
            <person name="King J."/>
            <person name="Sankaranarayanan K."/>
            <person name="Lawson P.A."/>
        </authorList>
    </citation>
    <scope>NUCLEOTIDE SEQUENCE</scope>
    <source>
        <strain evidence="9">BS-2</strain>
    </source>
</reference>
<feature type="transmembrane region" description="Helical" evidence="8">
    <location>
        <begin position="6"/>
        <end position="27"/>
    </location>
</feature>
<keyword evidence="4 7" id="KW-0812">Transmembrane</keyword>
<gene>
    <name evidence="9" type="ORF">ABFV83_06800</name>
</gene>
<dbReference type="NCBIfam" id="TIGR00861">
    <property type="entry name" value="MIP"/>
    <property type="match status" value="1"/>
</dbReference>
<dbReference type="GO" id="GO:0005886">
    <property type="term" value="C:plasma membrane"/>
    <property type="evidence" value="ECO:0007669"/>
    <property type="project" value="TreeGrafter"/>
</dbReference>
<feature type="transmembrane region" description="Helical" evidence="8">
    <location>
        <begin position="164"/>
        <end position="185"/>
    </location>
</feature>
<evidence type="ECO:0000256" key="1">
    <source>
        <dbReference type="ARBA" id="ARBA00004141"/>
    </source>
</evidence>
<dbReference type="PANTHER" id="PTHR43829">
    <property type="entry name" value="AQUAPORIN OR AQUAGLYCEROPORIN RELATED"/>
    <property type="match status" value="1"/>
</dbReference>
<evidence type="ECO:0000256" key="5">
    <source>
        <dbReference type="ARBA" id="ARBA00022989"/>
    </source>
</evidence>
<dbReference type="PROSITE" id="PS00221">
    <property type="entry name" value="MIP"/>
    <property type="match status" value="1"/>
</dbReference>
<dbReference type="InterPro" id="IPR050363">
    <property type="entry name" value="MIP/Aquaporin"/>
</dbReference>
<comment type="similarity">
    <text evidence="2 7">Belongs to the MIP/aquaporin (TC 1.A.8) family.</text>
</comment>
<keyword evidence="6 8" id="KW-0472">Membrane</keyword>
<evidence type="ECO:0000256" key="6">
    <source>
        <dbReference type="ARBA" id="ARBA00023136"/>
    </source>
</evidence>
<dbReference type="PRINTS" id="PR00783">
    <property type="entry name" value="MINTRINSICP"/>
</dbReference>
<evidence type="ECO:0000256" key="4">
    <source>
        <dbReference type="ARBA" id="ARBA00022692"/>
    </source>
</evidence>
<evidence type="ECO:0000256" key="8">
    <source>
        <dbReference type="SAM" id="Phobius"/>
    </source>
</evidence>
<dbReference type="AlphaFoldDB" id="A0AAU7PT10"/>
<organism evidence="9">
    <name type="scientific">Lacrimispora sp. BS-2</name>
    <dbReference type="NCBI Taxonomy" id="3151850"/>
    <lineage>
        <taxon>Bacteria</taxon>
        <taxon>Bacillati</taxon>
        <taxon>Bacillota</taxon>
        <taxon>Clostridia</taxon>
        <taxon>Lachnospirales</taxon>
        <taxon>Lachnospiraceae</taxon>
        <taxon>Lacrimispora</taxon>
    </lineage>
</organism>
<accession>A0AAU7PT10</accession>
<dbReference type="RefSeq" id="WP_349948160.1">
    <property type="nucleotide sequence ID" value="NZ_CP157940.1"/>
</dbReference>
<dbReference type="PANTHER" id="PTHR43829:SF9">
    <property type="entry name" value="AQUAPORIN-9"/>
    <property type="match status" value="1"/>
</dbReference>
<dbReference type="GO" id="GO:0015254">
    <property type="term" value="F:glycerol channel activity"/>
    <property type="evidence" value="ECO:0007669"/>
    <property type="project" value="TreeGrafter"/>
</dbReference>
<dbReference type="SUPFAM" id="SSF81338">
    <property type="entry name" value="Aquaporin-like"/>
    <property type="match status" value="1"/>
</dbReference>
<dbReference type="EMBL" id="CP157940">
    <property type="protein sequence ID" value="XBS55492.1"/>
    <property type="molecule type" value="Genomic_DNA"/>
</dbReference>